<evidence type="ECO:0000259" key="15">
    <source>
        <dbReference type="Pfam" id="PF00520"/>
    </source>
</evidence>
<keyword evidence="8" id="KW-0406">Ion transport</keyword>
<evidence type="ECO:0000256" key="7">
    <source>
        <dbReference type="ARBA" id="ARBA00023043"/>
    </source>
</evidence>
<dbReference type="InterPro" id="IPR002110">
    <property type="entry name" value="Ankyrin_rpt"/>
</dbReference>
<dbReference type="Pfam" id="PF00520">
    <property type="entry name" value="Ion_trans"/>
    <property type="match status" value="1"/>
</dbReference>
<keyword evidence="5" id="KW-0677">Repeat</keyword>
<dbReference type="GO" id="GO:0005216">
    <property type="term" value="F:monoatomic ion channel activity"/>
    <property type="evidence" value="ECO:0007669"/>
    <property type="project" value="InterPro"/>
</dbReference>
<evidence type="ECO:0000313" key="16">
    <source>
        <dbReference type="EMBL" id="CAD7248361.1"/>
    </source>
</evidence>
<evidence type="ECO:0000256" key="3">
    <source>
        <dbReference type="ARBA" id="ARBA00022606"/>
    </source>
</evidence>
<sequence>MQEPNENVPADNAVSVSIPDRDERPKHHPINLKSAWEDIFVGSLEIRFLMELGAKEMAAKHAEGLHPDTREKTSRKTLLFLAASRNDLAKVQVHLNTAHHPAKSMLSKMLLEKGADVNATNSIGNTPLHAAASAGHAACMRVLIQAGANVNAENKDYERPLHAASTFATSEPVKILLDAGADVDAINKKRETALHAAAAVKRPCLSIVKVRTHRQLLHSRTGSSRKATQCSRELKQIGKTINFIIPSKYFEEELLRWGIGVDDRDIRGQTALHLACRSGDGGSGVVLHLLRSGADPNAEDVDFNTPVVLAANSRAEESVRHLRRFGARLTHLDATLTLARQFPFLTEKLMDRSIRESDSSKGEKSIELDLSPFIAIGKKVDDSFEMDTFWAFMDSGASNVLRHPVCSRFLSAKWKKFRRYFYLNFFVYMVYAVTLTTAAVMKSYYERFREYLECIEELGDLEECEEEIPNEKKLKPVTNGLLIAVAIIAAIIILREVIQIIARKWEYFTELENLLELLLIVLDVLLIINKVGSHFIDRDVGEHINAITVLLVWLEVTILIGKLPGLNLCIAMLMKVSKAFLVLLPTLICLVVGFGLSFHILFPGTFPDVPTSVYQAAVMMSGELQFYSVFFESDRLVKWSEHIIFLLFVVLMSIVMMNLMTSLAVSAIQDMSTTAEIARLSQQVHVLYHMEKVLKCDCVLYRSFARTWDLDVVYSGLLREKKRDLPTRTAEKIQEILTHVAKQDGKRQEETENYREEEDEEAIRRRHHAKTKETLTSIENQIQQMLHHFSYRMP</sequence>
<keyword evidence="9 14" id="KW-0472">Membrane</keyword>
<feature type="repeat" description="ANK" evidence="12">
    <location>
        <begin position="123"/>
        <end position="155"/>
    </location>
</feature>
<feature type="transmembrane region" description="Helical" evidence="14">
    <location>
        <begin position="514"/>
        <end position="532"/>
    </location>
</feature>
<gene>
    <name evidence="16" type="ORF">DSTB1V02_LOCUS8177</name>
</gene>
<evidence type="ECO:0000256" key="4">
    <source>
        <dbReference type="ARBA" id="ARBA00022692"/>
    </source>
</evidence>
<evidence type="ECO:0000256" key="13">
    <source>
        <dbReference type="SAM" id="MobiDB-lite"/>
    </source>
</evidence>
<feature type="transmembrane region" description="Helical" evidence="14">
    <location>
        <begin position="643"/>
        <end position="665"/>
    </location>
</feature>
<feature type="region of interest" description="Disordered" evidence="13">
    <location>
        <begin position="742"/>
        <end position="766"/>
    </location>
</feature>
<dbReference type="GO" id="GO:0034703">
    <property type="term" value="C:cation channel complex"/>
    <property type="evidence" value="ECO:0007669"/>
    <property type="project" value="UniProtKB-ARBA"/>
</dbReference>
<feature type="transmembrane region" description="Helical" evidence="14">
    <location>
        <begin position="481"/>
        <end position="502"/>
    </location>
</feature>
<dbReference type="SUPFAM" id="SSF48403">
    <property type="entry name" value="Ankyrin repeat"/>
    <property type="match status" value="1"/>
</dbReference>
<dbReference type="PANTHER" id="PTHR47143:SF1">
    <property type="entry name" value="ION_TRANS DOMAIN-CONTAINING PROTEIN"/>
    <property type="match status" value="1"/>
</dbReference>
<dbReference type="SMART" id="SM00248">
    <property type="entry name" value="ANK"/>
    <property type="match status" value="5"/>
</dbReference>
<dbReference type="PROSITE" id="PS50088">
    <property type="entry name" value="ANK_REPEAT"/>
    <property type="match status" value="3"/>
</dbReference>
<evidence type="ECO:0000256" key="11">
    <source>
        <dbReference type="ARBA" id="ARBA00023303"/>
    </source>
</evidence>
<evidence type="ECO:0000256" key="12">
    <source>
        <dbReference type="PROSITE-ProRule" id="PRU00023"/>
    </source>
</evidence>
<evidence type="ECO:0000256" key="14">
    <source>
        <dbReference type="SAM" id="Phobius"/>
    </source>
</evidence>
<evidence type="ECO:0000256" key="10">
    <source>
        <dbReference type="ARBA" id="ARBA00023180"/>
    </source>
</evidence>
<dbReference type="Pfam" id="PF00023">
    <property type="entry name" value="Ank"/>
    <property type="match status" value="1"/>
</dbReference>
<feature type="repeat" description="ANK" evidence="12">
    <location>
        <begin position="267"/>
        <end position="301"/>
    </location>
</feature>
<dbReference type="EMBL" id="LR901330">
    <property type="protein sequence ID" value="CAD7248361.1"/>
    <property type="molecule type" value="Genomic_DNA"/>
</dbReference>
<evidence type="ECO:0000256" key="6">
    <source>
        <dbReference type="ARBA" id="ARBA00022989"/>
    </source>
</evidence>
<proteinExistence type="predicted"/>
<evidence type="ECO:0000256" key="5">
    <source>
        <dbReference type="ARBA" id="ARBA00022737"/>
    </source>
</evidence>
<accession>A0A7R9A4X8</accession>
<feature type="transmembrane region" description="Helical" evidence="14">
    <location>
        <begin position="580"/>
        <end position="601"/>
    </location>
</feature>
<dbReference type="Proteomes" id="UP000677054">
    <property type="component" value="Unassembled WGS sequence"/>
</dbReference>
<keyword evidence="2" id="KW-0813">Transport</keyword>
<dbReference type="OrthoDB" id="19174at2759"/>
<keyword evidence="3" id="KW-0716">Sensory transduction</keyword>
<feature type="repeat" description="ANK" evidence="12">
    <location>
        <begin position="156"/>
        <end position="188"/>
    </location>
</feature>
<keyword evidence="17" id="KW-1185">Reference proteome</keyword>
<feature type="domain" description="Ion transport" evidence="15">
    <location>
        <begin position="422"/>
        <end position="674"/>
    </location>
</feature>
<keyword evidence="7 12" id="KW-0040">ANK repeat</keyword>
<evidence type="ECO:0000313" key="17">
    <source>
        <dbReference type="Proteomes" id="UP000677054"/>
    </source>
</evidence>
<dbReference type="InterPro" id="IPR036770">
    <property type="entry name" value="Ankyrin_rpt-contain_sf"/>
</dbReference>
<dbReference type="PANTHER" id="PTHR47143">
    <property type="entry name" value="TRANSIENT RECEPTOR POTENTIAL CATION CHANNEL PROTEIN PAINLESS"/>
    <property type="match status" value="1"/>
</dbReference>
<dbReference type="InterPro" id="IPR052076">
    <property type="entry name" value="TRP_cation_channel"/>
</dbReference>
<feature type="transmembrane region" description="Helical" evidence="14">
    <location>
        <begin position="544"/>
        <end position="568"/>
    </location>
</feature>
<dbReference type="InterPro" id="IPR005821">
    <property type="entry name" value="Ion_trans_dom"/>
</dbReference>
<evidence type="ECO:0000256" key="1">
    <source>
        <dbReference type="ARBA" id="ARBA00004141"/>
    </source>
</evidence>
<feature type="region of interest" description="Disordered" evidence="13">
    <location>
        <begin position="1"/>
        <end position="29"/>
    </location>
</feature>
<keyword evidence="10" id="KW-0325">Glycoprotein</keyword>
<organism evidence="16">
    <name type="scientific">Darwinula stevensoni</name>
    <dbReference type="NCBI Taxonomy" id="69355"/>
    <lineage>
        <taxon>Eukaryota</taxon>
        <taxon>Metazoa</taxon>
        <taxon>Ecdysozoa</taxon>
        <taxon>Arthropoda</taxon>
        <taxon>Crustacea</taxon>
        <taxon>Oligostraca</taxon>
        <taxon>Ostracoda</taxon>
        <taxon>Podocopa</taxon>
        <taxon>Podocopida</taxon>
        <taxon>Darwinulocopina</taxon>
        <taxon>Darwinuloidea</taxon>
        <taxon>Darwinulidae</taxon>
        <taxon>Darwinula</taxon>
    </lineage>
</organism>
<evidence type="ECO:0000256" key="2">
    <source>
        <dbReference type="ARBA" id="ARBA00022448"/>
    </source>
</evidence>
<dbReference type="PRINTS" id="PR01415">
    <property type="entry name" value="ANKYRIN"/>
</dbReference>
<feature type="compositionally biased region" description="Basic and acidic residues" evidence="13">
    <location>
        <begin position="742"/>
        <end position="754"/>
    </location>
</feature>
<dbReference type="Gene3D" id="1.25.40.20">
    <property type="entry name" value="Ankyrin repeat-containing domain"/>
    <property type="match status" value="2"/>
</dbReference>
<dbReference type="Pfam" id="PF12796">
    <property type="entry name" value="Ank_2"/>
    <property type="match status" value="1"/>
</dbReference>
<feature type="transmembrane region" description="Helical" evidence="14">
    <location>
        <begin position="420"/>
        <end position="441"/>
    </location>
</feature>
<keyword evidence="11" id="KW-0407">Ion channel</keyword>
<evidence type="ECO:0000256" key="9">
    <source>
        <dbReference type="ARBA" id="ARBA00023136"/>
    </source>
</evidence>
<evidence type="ECO:0000256" key="8">
    <source>
        <dbReference type="ARBA" id="ARBA00023065"/>
    </source>
</evidence>
<comment type="subcellular location">
    <subcellularLocation>
        <location evidence="1">Membrane</location>
        <topology evidence="1">Multi-pass membrane protein</topology>
    </subcellularLocation>
</comment>
<name>A0A7R9A4X8_9CRUS</name>
<reference evidence="16" key="1">
    <citation type="submission" date="2020-11" db="EMBL/GenBank/DDBJ databases">
        <authorList>
            <person name="Tran Van P."/>
        </authorList>
    </citation>
    <scope>NUCLEOTIDE SEQUENCE</scope>
</reference>
<dbReference type="EMBL" id="CAJPEV010001813">
    <property type="protein sequence ID" value="CAG0894433.1"/>
    <property type="molecule type" value="Genomic_DNA"/>
</dbReference>
<dbReference type="AlphaFoldDB" id="A0A7R9A4X8"/>
<dbReference type="PROSITE" id="PS50297">
    <property type="entry name" value="ANK_REP_REGION"/>
    <property type="match status" value="3"/>
</dbReference>
<keyword evidence="6 14" id="KW-1133">Transmembrane helix</keyword>
<keyword evidence="4 14" id="KW-0812">Transmembrane</keyword>
<protein>
    <recommendedName>
        <fullName evidence="15">Ion transport domain-containing protein</fullName>
    </recommendedName>
</protein>